<evidence type="ECO:0000313" key="7">
    <source>
        <dbReference type="EMBL" id="XBO39539.1"/>
    </source>
</evidence>
<name>A0AAU7JHJ2_9HYPH</name>
<organism evidence="7">
    <name type="scientific">Alsobacter sp. KACC 23698</name>
    <dbReference type="NCBI Taxonomy" id="3149229"/>
    <lineage>
        <taxon>Bacteria</taxon>
        <taxon>Pseudomonadati</taxon>
        <taxon>Pseudomonadota</taxon>
        <taxon>Alphaproteobacteria</taxon>
        <taxon>Hyphomicrobiales</taxon>
        <taxon>Alsobacteraceae</taxon>
        <taxon>Alsobacter</taxon>
    </lineage>
</organism>
<keyword evidence="5 6" id="KW-0472">Membrane</keyword>
<evidence type="ECO:0000256" key="3">
    <source>
        <dbReference type="ARBA" id="ARBA00022692"/>
    </source>
</evidence>
<feature type="transmembrane region" description="Helical" evidence="6">
    <location>
        <begin position="246"/>
        <end position="265"/>
    </location>
</feature>
<dbReference type="GO" id="GO:0005886">
    <property type="term" value="C:plasma membrane"/>
    <property type="evidence" value="ECO:0007669"/>
    <property type="project" value="TreeGrafter"/>
</dbReference>
<feature type="transmembrane region" description="Helical" evidence="6">
    <location>
        <begin position="98"/>
        <end position="120"/>
    </location>
</feature>
<feature type="transmembrane region" description="Helical" evidence="6">
    <location>
        <begin position="195"/>
        <end position="215"/>
    </location>
</feature>
<sequence length="447" mass="46350">MNAPAPRRPVDASAARIVALAAPMMLAHLTEPLIGLVDTAVIGRLGEVHLLGAVAIGAVLFDMLFWGLGSLRMSTAGLTAQAFGAGEDREVARALARALAVAAGLGLLLILLQAPIMAATFRLMDASPAVTEAARDYIRIRIWSGPFAMANYAILGSLIGRGRTDLGLLLQVGLNLAKIGGTVLFVPVLQGGVQGAAWATLLAEAAGLLGGLWALRRIGAFPKGLTWAETLDGAALRRMVAVNRDVAIRTVALLAAFAFFTAQGARAGDVTLAANAVLYNLFLFGSYFLDGFATAAEQLCGQALGARDERGFRKAVRTAVGLSVGVGALVLAGGWIGGGAFIDLISTSPAVREAAKAYLPYAALAPALGAAAFAFDGVYVGATWTVPMRNLMFAALALYLGSFYAAEALSAGWSNTGLWIAFLMFLAIRGLGQAALYPRLARRSFAA</sequence>
<keyword evidence="4 6" id="KW-1133">Transmembrane helix</keyword>
<evidence type="ECO:0000256" key="2">
    <source>
        <dbReference type="ARBA" id="ARBA00010199"/>
    </source>
</evidence>
<dbReference type="PANTHER" id="PTHR42893">
    <property type="entry name" value="PROTEIN DETOXIFICATION 44, CHLOROPLASTIC-RELATED"/>
    <property type="match status" value="1"/>
</dbReference>
<dbReference type="InterPro" id="IPR002528">
    <property type="entry name" value="MATE_fam"/>
</dbReference>
<feature type="transmembrane region" description="Helical" evidence="6">
    <location>
        <begin position="12"/>
        <end position="30"/>
    </location>
</feature>
<dbReference type="AlphaFoldDB" id="A0AAU7JHJ2"/>
<feature type="transmembrane region" description="Helical" evidence="6">
    <location>
        <begin position="358"/>
        <end position="379"/>
    </location>
</feature>
<feature type="transmembrane region" description="Helical" evidence="6">
    <location>
        <begin position="140"/>
        <end position="159"/>
    </location>
</feature>
<comment type="similarity">
    <text evidence="2">Belongs to the multi antimicrobial extrusion (MATE) (TC 2.A.66.1) family.</text>
</comment>
<dbReference type="CDD" id="cd13136">
    <property type="entry name" value="MATE_DinF_like"/>
    <property type="match status" value="1"/>
</dbReference>
<dbReference type="GO" id="GO:0015297">
    <property type="term" value="F:antiporter activity"/>
    <property type="evidence" value="ECO:0007669"/>
    <property type="project" value="InterPro"/>
</dbReference>
<evidence type="ECO:0000256" key="4">
    <source>
        <dbReference type="ARBA" id="ARBA00022989"/>
    </source>
</evidence>
<comment type="subcellular location">
    <subcellularLocation>
        <location evidence="1">Membrane</location>
        <topology evidence="1">Multi-pass membrane protein</topology>
    </subcellularLocation>
</comment>
<evidence type="ECO:0000256" key="1">
    <source>
        <dbReference type="ARBA" id="ARBA00004141"/>
    </source>
</evidence>
<feature type="transmembrane region" description="Helical" evidence="6">
    <location>
        <begin position="50"/>
        <end position="68"/>
    </location>
</feature>
<evidence type="ECO:0000256" key="6">
    <source>
        <dbReference type="SAM" id="Phobius"/>
    </source>
</evidence>
<dbReference type="GO" id="GO:0042910">
    <property type="term" value="F:xenobiotic transmembrane transporter activity"/>
    <property type="evidence" value="ECO:0007669"/>
    <property type="project" value="InterPro"/>
</dbReference>
<feature type="transmembrane region" description="Helical" evidence="6">
    <location>
        <begin position="166"/>
        <end position="189"/>
    </location>
</feature>
<feature type="transmembrane region" description="Helical" evidence="6">
    <location>
        <begin position="417"/>
        <end position="437"/>
    </location>
</feature>
<feature type="transmembrane region" description="Helical" evidence="6">
    <location>
        <begin position="316"/>
        <end position="338"/>
    </location>
</feature>
<dbReference type="Pfam" id="PF01554">
    <property type="entry name" value="MatE"/>
    <property type="match status" value="2"/>
</dbReference>
<feature type="transmembrane region" description="Helical" evidence="6">
    <location>
        <begin position="391"/>
        <end position="411"/>
    </location>
</feature>
<dbReference type="InterPro" id="IPR044644">
    <property type="entry name" value="DinF-like"/>
</dbReference>
<dbReference type="EMBL" id="CP157484">
    <property type="protein sequence ID" value="XBO39539.1"/>
    <property type="molecule type" value="Genomic_DNA"/>
</dbReference>
<dbReference type="NCBIfam" id="TIGR00797">
    <property type="entry name" value="matE"/>
    <property type="match status" value="1"/>
</dbReference>
<dbReference type="RefSeq" id="WP_406856384.1">
    <property type="nucleotide sequence ID" value="NZ_CP157484.1"/>
</dbReference>
<gene>
    <name evidence="7" type="ORF">ABEG18_01775</name>
</gene>
<proteinExistence type="inferred from homology"/>
<accession>A0AAU7JHJ2</accession>
<protein>
    <submittedName>
        <fullName evidence="7">MATE family efflux transporter</fullName>
    </submittedName>
</protein>
<feature type="transmembrane region" description="Helical" evidence="6">
    <location>
        <begin position="277"/>
        <end position="296"/>
    </location>
</feature>
<evidence type="ECO:0000256" key="5">
    <source>
        <dbReference type="ARBA" id="ARBA00023136"/>
    </source>
</evidence>
<dbReference type="PANTHER" id="PTHR42893:SF46">
    <property type="entry name" value="PROTEIN DETOXIFICATION 44, CHLOROPLASTIC"/>
    <property type="match status" value="1"/>
</dbReference>
<reference evidence="7" key="1">
    <citation type="submission" date="2024-05" db="EMBL/GenBank/DDBJ databases">
        <authorList>
            <person name="Kim S."/>
            <person name="Heo J."/>
            <person name="Choi H."/>
            <person name="Choi Y."/>
            <person name="Kwon S.-W."/>
            <person name="Kim Y."/>
        </authorList>
    </citation>
    <scope>NUCLEOTIDE SEQUENCE</scope>
    <source>
        <strain evidence="7">KACC 23698</strain>
    </source>
</reference>
<keyword evidence="3 6" id="KW-0812">Transmembrane</keyword>